<dbReference type="PANTHER" id="PTHR11588">
    <property type="entry name" value="TUBULIN"/>
    <property type="match status" value="1"/>
</dbReference>
<feature type="domain" description="Tubulin/FtsZ GTPase" evidence="14">
    <location>
        <begin position="50"/>
        <end position="245"/>
    </location>
</feature>
<evidence type="ECO:0000313" key="17">
    <source>
        <dbReference type="Proteomes" id="UP000678499"/>
    </source>
</evidence>
<dbReference type="GO" id="GO:0005874">
    <property type="term" value="C:microtubule"/>
    <property type="evidence" value="ECO:0007669"/>
    <property type="project" value="UniProtKB-KW"/>
</dbReference>
<dbReference type="AlphaFoldDB" id="A0A7R9GJ18"/>
<dbReference type="FunFam" id="3.30.1330.20:FF:000001">
    <property type="entry name" value="Tubulin alpha chain"/>
    <property type="match status" value="1"/>
</dbReference>
<dbReference type="InterPro" id="IPR037103">
    <property type="entry name" value="Tubulin/FtsZ-like_C"/>
</dbReference>
<evidence type="ECO:0000259" key="14">
    <source>
        <dbReference type="SMART" id="SM00864"/>
    </source>
</evidence>
<evidence type="ECO:0000256" key="13">
    <source>
        <dbReference type="RuleBase" id="RU000352"/>
    </source>
</evidence>
<evidence type="ECO:0000259" key="15">
    <source>
        <dbReference type="SMART" id="SM00865"/>
    </source>
</evidence>
<evidence type="ECO:0000256" key="4">
    <source>
        <dbReference type="ARBA" id="ARBA00022490"/>
    </source>
</evidence>
<comment type="subunit">
    <text evidence="13">Dimer of alpha and beta chains. A typical microtubule is a hollow water-filled tube with an outer diameter of 25 nm and an inner diameter of 15 nM. Alpha-beta heterodimers associate head-to-tail to form protofilaments running lengthwise along the microtubule wall with the beta-tubulin subunit facing the microtubule plus end conferring a structural polarity. Microtubules usually have 13 protofilaments but different protofilament numbers can be found in some organisms and specialized cells.</text>
</comment>
<keyword evidence="4" id="KW-0963">Cytoplasm</keyword>
<dbReference type="GO" id="GO:0005200">
    <property type="term" value="F:structural constituent of cytoskeleton"/>
    <property type="evidence" value="ECO:0007669"/>
    <property type="project" value="InterPro"/>
</dbReference>
<evidence type="ECO:0000256" key="5">
    <source>
        <dbReference type="ARBA" id="ARBA00022701"/>
    </source>
</evidence>
<dbReference type="InterPro" id="IPR008280">
    <property type="entry name" value="Tub_FtsZ_C"/>
</dbReference>
<comment type="cofactor">
    <cofactor evidence="1">
        <name>Mg(2+)</name>
        <dbReference type="ChEBI" id="CHEBI:18420"/>
    </cofactor>
</comment>
<dbReference type="GO" id="GO:0007017">
    <property type="term" value="P:microtubule-based process"/>
    <property type="evidence" value="ECO:0007669"/>
    <property type="project" value="InterPro"/>
</dbReference>
<dbReference type="SUPFAM" id="SSF55307">
    <property type="entry name" value="Tubulin C-terminal domain-like"/>
    <property type="match status" value="1"/>
</dbReference>
<sequence>REVISVHIGQAGVQMGNACWELYCLEHGIQPDGLMPSDDSVGMEEPDDAFNTFFSETGNGKHVPRAVFIDLEPTVVGETGTYRGLFHPEQLISMKEDAANNYARGHYTVGREANDAALPILRKLVEQCSGLQGFLIFHSFGGGTGSGFASLLMERMSADYGKKTKLCFSVYPAPQVSTAVVEPYNAILHTHTSLEHADVDFMVDNEAIYDLCKNKLLIGRPTYTNLNRIIGQLVSSVTASLRFDGALNVDLTEFQTNLVPYPRIHFPMATWVPVVNAETANNEALNVQQITQMCFTPESQMVKCDPRNGKYMSVCLLYRGDVIPKDVNAAIAKIKSQKTIEFVEWCPTGFKVGINYQPPTVVPNGDLAKVRRAVCCLTNTTAIKEAW</sequence>
<dbReference type="SMART" id="SM00865">
    <property type="entry name" value="Tubulin_C"/>
    <property type="match status" value="1"/>
</dbReference>
<gene>
    <name evidence="16" type="ORF">NMOB1V02_LOCUS11874</name>
</gene>
<dbReference type="InterPro" id="IPR036525">
    <property type="entry name" value="Tubulin/FtsZ_GTPase_sf"/>
</dbReference>
<comment type="similarity">
    <text evidence="3 13">Belongs to the tubulin family.</text>
</comment>
<dbReference type="GO" id="GO:0046872">
    <property type="term" value="F:metal ion binding"/>
    <property type="evidence" value="ECO:0007669"/>
    <property type="project" value="UniProtKB-KW"/>
</dbReference>
<evidence type="ECO:0000256" key="7">
    <source>
        <dbReference type="ARBA" id="ARBA00022741"/>
    </source>
</evidence>
<dbReference type="GO" id="GO:0005737">
    <property type="term" value="C:cytoplasm"/>
    <property type="evidence" value="ECO:0007669"/>
    <property type="project" value="UniProtKB-ARBA"/>
</dbReference>
<dbReference type="OrthoDB" id="6338504at2759"/>
<dbReference type="Proteomes" id="UP000678499">
    <property type="component" value="Unassembled WGS sequence"/>
</dbReference>
<reference evidence="16" key="1">
    <citation type="submission" date="2020-11" db="EMBL/GenBank/DDBJ databases">
        <authorList>
            <person name="Tran Van P."/>
        </authorList>
    </citation>
    <scope>NUCLEOTIDE SEQUENCE</scope>
</reference>
<dbReference type="FunFam" id="3.40.50.1440:FF:000007">
    <property type="entry name" value="Tubulin alpha chain"/>
    <property type="match status" value="1"/>
</dbReference>
<keyword evidence="11" id="KW-0206">Cytoskeleton</keyword>
<dbReference type="Pfam" id="PF00091">
    <property type="entry name" value="Tubulin"/>
    <property type="match status" value="1"/>
</dbReference>
<keyword evidence="6" id="KW-0479">Metal-binding</keyword>
<organism evidence="16">
    <name type="scientific">Notodromas monacha</name>
    <dbReference type="NCBI Taxonomy" id="399045"/>
    <lineage>
        <taxon>Eukaryota</taxon>
        <taxon>Metazoa</taxon>
        <taxon>Ecdysozoa</taxon>
        <taxon>Arthropoda</taxon>
        <taxon>Crustacea</taxon>
        <taxon>Oligostraca</taxon>
        <taxon>Ostracoda</taxon>
        <taxon>Podocopa</taxon>
        <taxon>Podocopida</taxon>
        <taxon>Cypridocopina</taxon>
        <taxon>Cypridoidea</taxon>
        <taxon>Cyprididae</taxon>
        <taxon>Notodromas</taxon>
    </lineage>
</organism>
<dbReference type="PRINTS" id="PR01162">
    <property type="entry name" value="ALPHATUBULIN"/>
</dbReference>
<dbReference type="GO" id="GO:0005525">
    <property type="term" value="F:GTP binding"/>
    <property type="evidence" value="ECO:0007669"/>
    <property type="project" value="UniProtKB-UniRule"/>
</dbReference>
<comment type="subcellular location">
    <subcellularLocation>
        <location evidence="2">Cytoplasm</location>
        <location evidence="2">Cytoskeleton</location>
    </subcellularLocation>
</comment>
<dbReference type="InterPro" id="IPR017975">
    <property type="entry name" value="Tubulin_CS"/>
</dbReference>
<keyword evidence="17" id="KW-1185">Reference proteome</keyword>
<keyword evidence="7 13" id="KW-0547">Nucleotide-binding</keyword>
<evidence type="ECO:0000256" key="9">
    <source>
        <dbReference type="ARBA" id="ARBA00022842"/>
    </source>
</evidence>
<evidence type="ECO:0000256" key="2">
    <source>
        <dbReference type="ARBA" id="ARBA00004245"/>
    </source>
</evidence>
<dbReference type="SMART" id="SM00864">
    <property type="entry name" value="Tubulin"/>
    <property type="match status" value="1"/>
</dbReference>
<dbReference type="Gene3D" id="3.30.1330.20">
    <property type="entry name" value="Tubulin/FtsZ, C-terminal domain"/>
    <property type="match status" value="1"/>
</dbReference>
<dbReference type="SUPFAM" id="SSF52490">
    <property type="entry name" value="Tubulin nucleotide-binding domain-like"/>
    <property type="match status" value="1"/>
</dbReference>
<dbReference type="PROSITE" id="PS00227">
    <property type="entry name" value="TUBULIN"/>
    <property type="match status" value="1"/>
</dbReference>
<keyword evidence="8" id="KW-0378">Hydrolase</keyword>
<evidence type="ECO:0000256" key="8">
    <source>
        <dbReference type="ARBA" id="ARBA00022801"/>
    </source>
</evidence>
<dbReference type="InterPro" id="IPR003008">
    <property type="entry name" value="Tubulin_FtsZ_GTPase"/>
</dbReference>
<comment type="function">
    <text evidence="13">Tubulin is the major constituent of microtubules, a cylinder consisting of laterally associated linear protofilaments composed of alpha- and beta-tubulin heterodimers. Microtubules grow by the addition of GTP-tubulin dimers to the microtubule end, where a stabilizing cap forms. Below the cap, tubulin dimers are in GDP-bound state, owing to GTPase activity of alpha-tubulin.</text>
</comment>
<dbReference type="EMBL" id="CAJPEX010007543">
    <property type="protein sequence ID" value="CAG0924419.1"/>
    <property type="molecule type" value="Genomic_DNA"/>
</dbReference>
<dbReference type="InterPro" id="IPR018316">
    <property type="entry name" value="Tubulin/FtsZ_2-layer-sand-dom"/>
</dbReference>
<feature type="non-terminal residue" evidence="16">
    <location>
        <position position="387"/>
    </location>
</feature>
<evidence type="ECO:0000313" key="16">
    <source>
        <dbReference type="EMBL" id="CAD7284267.1"/>
    </source>
</evidence>
<keyword evidence="5 13" id="KW-0493">Microtubule</keyword>
<accession>A0A7R9GJ18</accession>
<feature type="non-terminal residue" evidence="16">
    <location>
        <position position="1"/>
    </location>
</feature>
<dbReference type="Gene3D" id="3.40.50.1440">
    <property type="entry name" value="Tubulin/FtsZ, GTPase domain"/>
    <property type="match status" value="1"/>
</dbReference>
<evidence type="ECO:0000256" key="12">
    <source>
        <dbReference type="ARBA" id="ARBA00049117"/>
    </source>
</evidence>
<name>A0A7R9GJ18_9CRUS</name>
<keyword evidence="10 13" id="KW-0342">GTP-binding</keyword>
<evidence type="ECO:0000256" key="3">
    <source>
        <dbReference type="ARBA" id="ARBA00009636"/>
    </source>
</evidence>
<proteinExistence type="inferred from homology"/>
<dbReference type="InterPro" id="IPR000217">
    <property type="entry name" value="Tubulin"/>
</dbReference>
<evidence type="ECO:0000256" key="10">
    <source>
        <dbReference type="ARBA" id="ARBA00023134"/>
    </source>
</evidence>
<protein>
    <recommendedName>
        <fullName evidence="13">Tubulin alpha chain</fullName>
    </recommendedName>
</protein>
<comment type="catalytic activity">
    <reaction evidence="12">
        <text>GTP + H2O = GDP + phosphate + H(+)</text>
        <dbReference type="Rhea" id="RHEA:19669"/>
        <dbReference type="ChEBI" id="CHEBI:15377"/>
        <dbReference type="ChEBI" id="CHEBI:15378"/>
        <dbReference type="ChEBI" id="CHEBI:37565"/>
        <dbReference type="ChEBI" id="CHEBI:43474"/>
        <dbReference type="ChEBI" id="CHEBI:58189"/>
    </reaction>
    <physiologicalReaction direction="left-to-right" evidence="12">
        <dbReference type="Rhea" id="RHEA:19670"/>
    </physiologicalReaction>
</comment>
<keyword evidence="9" id="KW-0460">Magnesium</keyword>
<dbReference type="PRINTS" id="PR01161">
    <property type="entry name" value="TUBULIN"/>
</dbReference>
<evidence type="ECO:0000256" key="1">
    <source>
        <dbReference type="ARBA" id="ARBA00001946"/>
    </source>
</evidence>
<dbReference type="CDD" id="cd02186">
    <property type="entry name" value="alpha_tubulin"/>
    <property type="match status" value="1"/>
</dbReference>
<dbReference type="Pfam" id="PF03953">
    <property type="entry name" value="Tubulin_C"/>
    <property type="match status" value="1"/>
</dbReference>
<dbReference type="EMBL" id="OA889580">
    <property type="protein sequence ID" value="CAD7284267.1"/>
    <property type="molecule type" value="Genomic_DNA"/>
</dbReference>
<dbReference type="GO" id="GO:0016787">
    <property type="term" value="F:hydrolase activity"/>
    <property type="evidence" value="ECO:0007669"/>
    <property type="project" value="UniProtKB-KW"/>
</dbReference>
<dbReference type="InterPro" id="IPR002452">
    <property type="entry name" value="Alpha_tubulin"/>
</dbReference>
<feature type="domain" description="Tubulin/FtsZ 2-layer sandwich" evidence="15">
    <location>
        <begin position="247"/>
        <end position="387"/>
    </location>
</feature>
<evidence type="ECO:0000256" key="6">
    <source>
        <dbReference type="ARBA" id="ARBA00022723"/>
    </source>
</evidence>
<evidence type="ECO:0000256" key="11">
    <source>
        <dbReference type="ARBA" id="ARBA00023212"/>
    </source>
</evidence>